<keyword evidence="1" id="KW-0472">Membrane</keyword>
<evidence type="ECO:0000313" key="4">
    <source>
        <dbReference type="Proteomes" id="UP000658258"/>
    </source>
</evidence>
<dbReference type="SMART" id="SM00047">
    <property type="entry name" value="LYZ2"/>
    <property type="match status" value="1"/>
</dbReference>
<keyword evidence="4" id="KW-1185">Reference proteome</keyword>
<proteinExistence type="predicted"/>
<feature type="domain" description="Mannosyl-glycoprotein endo-beta-N-acetylglucosamidase-like" evidence="2">
    <location>
        <begin position="123"/>
        <end position="250"/>
    </location>
</feature>
<sequence>MSDERKVIVILTFIFLIILSTRWFRTTKEVERAEWPEIITEYREVLSPEEIQLIDSVVVRPILYSNVTFLDSLDSDEAKQRFIAVMLPAILVAKKRLEIDLKRLESIQIKKKLNAEDSLFFLQLTETYKTDDILLLKRRLLTHPNSIVLAQAAIESGWGKSRFFREANNVFGVWSFDPNEPRIAASVRREDYQVYLRKYDHIEESVMDYFQTIARTPAYARFRRKRAETSDIRALVPLLDKYSERGDEYVEQVFGMIRYNRFEQYDHHHLDTTYLRYPLK</sequence>
<dbReference type="InterPro" id="IPR053195">
    <property type="entry name" value="Bax-like"/>
</dbReference>
<reference evidence="4" key="1">
    <citation type="journal article" date="2019" name="Int. J. Syst. Evol. Microbiol.">
        <title>The Global Catalogue of Microorganisms (GCM) 10K type strain sequencing project: providing services to taxonomists for standard genome sequencing and annotation.</title>
        <authorList>
            <consortium name="The Broad Institute Genomics Platform"/>
            <consortium name="The Broad Institute Genome Sequencing Center for Infectious Disease"/>
            <person name="Wu L."/>
            <person name="Ma J."/>
        </authorList>
    </citation>
    <scope>NUCLEOTIDE SEQUENCE [LARGE SCALE GENOMIC DNA]</scope>
    <source>
        <strain evidence="4">CGMCC 1.15111</strain>
    </source>
</reference>
<protein>
    <recommendedName>
        <fullName evidence="2">Mannosyl-glycoprotein endo-beta-N-acetylglucosamidase-like domain-containing protein</fullName>
    </recommendedName>
</protein>
<dbReference type="EMBL" id="BNAG01000002">
    <property type="protein sequence ID" value="GHE63826.1"/>
    <property type="molecule type" value="Genomic_DNA"/>
</dbReference>
<dbReference type="PANTHER" id="PTHR40572:SF1">
    <property type="entry name" value="PROTEIN BAX"/>
    <property type="match status" value="1"/>
</dbReference>
<evidence type="ECO:0000313" key="3">
    <source>
        <dbReference type="EMBL" id="GHE63826.1"/>
    </source>
</evidence>
<dbReference type="Proteomes" id="UP000658258">
    <property type="component" value="Unassembled WGS sequence"/>
</dbReference>
<dbReference type="InterPro" id="IPR002901">
    <property type="entry name" value="MGlyc_endo_b_GlcNAc-like_dom"/>
</dbReference>
<comment type="caution">
    <text evidence="3">The sequence shown here is derived from an EMBL/GenBank/DDBJ whole genome shotgun (WGS) entry which is preliminary data.</text>
</comment>
<feature type="transmembrane region" description="Helical" evidence="1">
    <location>
        <begin position="7"/>
        <end position="24"/>
    </location>
</feature>
<evidence type="ECO:0000259" key="2">
    <source>
        <dbReference type="SMART" id="SM00047"/>
    </source>
</evidence>
<dbReference type="Pfam" id="PF01832">
    <property type="entry name" value="Glucosaminidase"/>
    <property type="match status" value="1"/>
</dbReference>
<name>A0ABQ3I4P6_9BACT</name>
<dbReference type="Gene3D" id="1.10.530.10">
    <property type="match status" value="1"/>
</dbReference>
<organism evidence="3 4">
    <name type="scientific">Roseivirga thermotolerans</name>
    <dbReference type="NCBI Taxonomy" id="1758176"/>
    <lineage>
        <taxon>Bacteria</taxon>
        <taxon>Pseudomonadati</taxon>
        <taxon>Bacteroidota</taxon>
        <taxon>Cytophagia</taxon>
        <taxon>Cytophagales</taxon>
        <taxon>Roseivirgaceae</taxon>
        <taxon>Roseivirga</taxon>
    </lineage>
</organism>
<keyword evidence="1" id="KW-0812">Transmembrane</keyword>
<gene>
    <name evidence="3" type="ORF">GCM10011340_19070</name>
</gene>
<keyword evidence="1" id="KW-1133">Transmembrane helix</keyword>
<accession>A0ABQ3I4P6</accession>
<dbReference type="RefSeq" id="WP_189629997.1">
    <property type="nucleotide sequence ID" value="NZ_BNAG01000002.1"/>
</dbReference>
<dbReference type="PANTHER" id="PTHR40572">
    <property type="entry name" value="PROTEIN BAX"/>
    <property type="match status" value="1"/>
</dbReference>
<evidence type="ECO:0000256" key="1">
    <source>
        <dbReference type="SAM" id="Phobius"/>
    </source>
</evidence>